<dbReference type="PANTHER" id="PTHR43790">
    <property type="entry name" value="CARBOHYDRATE TRANSPORT ATP-BINDING PROTEIN MG119-RELATED"/>
    <property type="match status" value="1"/>
</dbReference>
<dbReference type="GO" id="GO:0005524">
    <property type="term" value="F:ATP binding"/>
    <property type="evidence" value="ECO:0007669"/>
    <property type="project" value="UniProtKB-KW"/>
</dbReference>
<dbReference type="Pfam" id="PF00005">
    <property type="entry name" value="ABC_tran"/>
    <property type="match status" value="2"/>
</dbReference>
<dbReference type="InterPro" id="IPR027417">
    <property type="entry name" value="P-loop_NTPase"/>
</dbReference>
<dbReference type="GO" id="GO:0016887">
    <property type="term" value="F:ATP hydrolysis activity"/>
    <property type="evidence" value="ECO:0007669"/>
    <property type="project" value="InterPro"/>
</dbReference>
<dbReference type="SMART" id="SM00382">
    <property type="entry name" value="AAA"/>
    <property type="match status" value="2"/>
</dbReference>
<proteinExistence type="predicted"/>
<gene>
    <name evidence="7" type="ORF">E2L08_13555</name>
</gene>
<evidence type="ECO:0000259" key="6">
    <source>
        <dbReference type="PROSITE" id="PS50893"/>
    </source>
</evidence>
<evidence type="ECO:0000256" key="5">
    <source>
        <dbReference type="ARBA" id="ARBA00022840"/>
    </source>
</evidence>
<feature type="domain" description="ABC transporter" evidence="6">
    <location>
        <begin position="268"/>
        <end position="520"/>
    </location>
</feature>
<keyword evidence="8" id="KW-1185">Reference proteome</keyword>
<dbReference type="CDD" id="cd03216">
    <property type="entry name" value="ABC_Carb_Monos_I"/>
    <property type="match status" value="1"/>
</dbReference>
<dbReference type="OrthoDB" id="39350at2"/>
<name>A0A4R5ZZF3_9RHOB</name>
<dbReference type="SUPFAM" id="SSF52540">
    <property type="entry name" value="P-loop containing nucleoside triphosphate hydrolases"/>
    <property type="match status" value="2"/>
</dbReference>
<dbReference type="PROSITE" id="PS50893">
    <property type="entry name" value="ABC_TRANSPORTER_2"/>
    <property type="match status" value="2"/>
</dbReference>
<dbReference type="InterPro" id="IPR017871">
    <property type="entry name" value="ABC_transporter-like_CS"/>
</dbReference>
<dbReference type="PROSITE" id="PS00211">
    <property type="entry name" value="ABC_TRANSPORTER_1"/>
    <property type="match status" value="1"/>
</dbReference>
<dbReference type="InterPro" id="IPR003439">
    <property type="entry name" value="ABC_transporter-like_ATP-bd"/>
</dbReference>
<keyword evidence="3" id="KW-0677">Repeat</keyword>
<keyword evidence="2" id="KW-0762">Sugar transport</keyword>
<feature type="domain" description="ABC transporter" evidence="6">
    <location>
        <begin position="20"/>
        <end position="263"/>
    </location>
</feature>
<dbReference type="CDD" id="cd03215">
    <property type="entry name" value="ABC_Carb_Monos_II"/>
    <property type="match status" value="1"/>
</dbReference>
<accession>A0A4R5ZZF3</accession>
<keyword evidence="1" id="KW-0813">Transport</keyword>
<sequence length="520" mass="56978">MARARPAEGGEMKPDAPVVLRLTNVSRSFGKIKAVRSVSLEIRKGEVIGLTGENGAGKSTLLKILAGIERPDEGRMEINGKVANFKGPNDALKAGVGVVHQEQSLFTNLTVAENIEHQNIERQGLSRFGIHDWGRINREAQKVLEKIGVDLDSRTRVGDLGFVDRQMVEIARAVSVNPDKSGTPLIILDEPTAVLEQAEVEVLEREIRKLREFASVIFVSHRLDEVLRICDRVVVMRHGELTSDRLTEGVTKDELFRAMVHETPSVAMRSRAAPSKEGQAAIEVRNLTRHGRFDNVSFAVRPGEIVALVGTNGSGRGALARALFGAETFDAGTIEVNGKAVSRWTIAKAVRAGLAYVPAERKVEGMIGGYPGTRNIALVHPEHARVGPFLRPRKMAHIAQQWFNRLGVSPNDIHQPLAQFSGGNQQKVVLAKWLNNPELKVLILDHPLRGLDVGVSQAVNREIRKACDNGTAVVLIPDTIEEALEMADEILVLKDGRVSARHDMRSAGELDVREIVSEMV</sequence>
<dbReference type="InterPro" id="IPR003593">
    <property type="entry name" value="AAA+_ATPase"/>
</dbReference>
<reference evidence="7 8" key="1">
    <citation type="submission" date="2019-03" db="EMBL/GenBank/DDBJ databases">
        <title>Primorskyibacter sp. SS33 isolated from sediments.</title>
        <authorList>
            <person name="Xunke S."/>
        </authorList>
    </citation>
    <scope>NUCLEOTIDE SEQUENCE [LARGE SCALE GENOMIC DNA]</scope>
    <source>
        <strain evidence="7 8">SS33</strain>
    </source>
</reference>
<evidence type="ECO:0000256" key="2">
    <source>
        <dbReference type="ARBA" id="ARBA00022597"/>
    </source>
</evidence>
<evidence type="ECO:0000256" key="3">
    <source>
        <dbReference type="ARBA" id="ARBA00022737"/>
    </source>
</evidence>
<evidence type="ECO:0000256" key="1">
    <source>
        <dbReference type="ARBA" id="ARBA00022448"/>
    </source>
</evidence>
<evidence type="ECO:0000313" key="8">
    <source>
        <dbReference type="Proteomes" id="UP000295701"/>
    </source>
</evidence>
<dbReference type="Proteomes" id="UP000295701">
    <property type="component" value="Unassembled WGS sequence"/>
</dbReference>
<dbReference type="PANTHER" id="PTHR43790:SF9">
    <property type="entry name" value="GALACTOFURANOSE TRANSPORTER ATP-BINDING PROTEIN YTFR"/>
    <property type="match status" value="1"/>
</dbReference>
<protein>
    <submittedName>
        <fullName evidence="7">Sugar ABC transporter ATP-binding protein</fullName>
    </submittedName>
</protein>
<dbReference type="AlphaFoldDB" id="A0A4R5ZZF3"/>
<comment type="caution">
    <text evidence="7">The sequence shown here is derived from an EMBL/GenBank/DDBJ whole genome shotgun (WGS) entry which is preliminary data.</text>
</comment>
<dbReference type="InterPro" id="IPR050107">
    <property type="entry name" value="ABC_carbohydrate_import_ATPase"/>
</dbReference>
<dbReference type="Gene3D" id="3.40.50.300">
    <property type="entry name" value="P-loop containing nucleotide triphosphate hydrolases"/>
    <property type="match status" value="2"/>
</dbReference>
<evidence type="ECO:0000313" key="7">
    <source>
        <dbReference type="EMBL" id="TDL76610.1"/>
    </source>
</evidence>
<keyword evidence="4" id="KW-0547">Nucleotide-binding</keyword>
<keyword evidence="5 7" id="KW-0067">ATP-binding</keyword>
<dbReference type="EMBL" id="SNAA01000016">
    <property type="protein sequence ID" value="TDL76610.1"/>
    <property type="molecule type" value="Genomic_DNA"/>
</dbReference>
<organism evidence="7 8">
    <name type="scientific">Palleronia sediminis</name>
    <dbReference type="NCBI Taxonomy" id="2547833"/>
    <lineage>
        <taxon>Bacteria</taxon>
        <taxon>Pseudomonadati</taxon>
        <taxon>Pseudomonadota</taxon>
        <taxon>Alphaproteobacteria</taxon>
        <taxon>Rhodobacterales</taxon>
        <taxon>Roseobacteraceae</taxon>
        <taxon>Palleronia</taxon>
    </lineage>
</organism>
<evidence type="ECO:0000256" key="4">
    <source>
        <dbReference type="ARBA" id="ARBA00022741"/>
    </source>
</evidence>